<evidence type="ECO:0000313" key="8">
    <source>
        <dbReference type="EMBL" id="KAF9146200.1"/>
    </source>
</evidence>
<organism evidence="8 9">
    <name type="scientific">Linnemannia schmuckeri</name>
    <dbReference type="NCBI Taxonomy" id="64567"/>
    <lineage>
        <taxon>Eukaryota</taxon>
        <taxon>Fungi</taxon>
        <taxon>Fungi incertae sedis</taxon>
        <taxon>Mucoromycota</taxon>
        <taxon>Mortierellomycotina</taxon>
        <taxon>Mortierellomycetes</taxon>
        <taxon>Mortierellales</taxon>
        <taxon>Mortierellaceae</taxon>
        <taxon>Linnemannia</taxon>
    </lineage>
</organism>
<evidence type="ECO:0000256" key="4">
    <source>
        <dbReference type="ARBA" id="ARBA00022824"/>
    </source>
</evidence>
<sequence>MPENELMAAYKSVPIVTRTMLTATILISIGVAVHLIPYTLIYLDWSLILYRFHIHRLFTPFFITGVNFTMLFDLYFLFTYGSQLENSTFAGRSADFAWFIIFTSIFSSIVAHYMRIAFLFQSLLLSVIYLWSQANSDRIVSFMFGVQFKAMYFPWVLVAYNAVMMGAAVPWVMLIGIASAHVYYFLDSVYPAMGGPRLIPTPSLLYRLLPAQEVAGAGFTAGGNTANVFRAGQQGGAATAGTTGHRWGSGNRLG</sequence>
<dbReference type="InterPro" id="IPR007599">
    <property type="entry name" value="DER1"/>
</dbReference>
<dbReference type="InterPro" id="IPR035952">
    <property type="entry name" value="Rhomboid-like_sf"/>
</dbReference>
<dbReference type="PANTHER" id="PTHR11009">
    <property type="entry name" value="DER1-LIKE PROTEIN, DERLIN"/>
    <property type="match status" value="1"/>
</dbReference>
<evidence type="ECO:0000256" key="2">
    <source>
        <dbReference type="ARBA" id="ARBA00008917"/>
    </source>
</evidence>
<evidence type="ECO:0000256" key="6">
    <source>
        <dbReference type="ARBA" id="ARBA00023136"/>
    </source>
</evidence>
<feature type="transmembrane region" description="Helical" evidence="7">
    <location>
        <begin position="20"/>
        <end position="45"/>
    </location>
</feature>
<evidence type="ECO:0000313" key="9">
    <source>
        <dbReference type="Proteomes" id="UP000748756"/>
    </source>
</evidence>
<evidence type="ECO:0000256" key="3">
    <source>
        <dbReference type="ARBA" id="ARBA00022692"/>
    </source>
</evidence>
<dbReference type="SUPFAM" id="SSF144091">
    <property type="entry name" value="Rhomboid-like"/>
    <property type="match status" value="1"/>
</dbReference>
<evidence type="ECO:0000256" key="5">
    <source>
        <dbReference type="ARBA" id="ARBA00022989"/>
    </source>
</evidence>
<comment type="caution">
    <text evidence="8">The sequence shown here is derived from an EMBL/GenBank/DDBJ whole genome shotgun (WGS) entry which is preliminary data.</text>
</comment>
<keyword evidence="4 7" id="KW-0256">Endoplasmic reticulum</keyword>
<dbReference type="EMBL" id="JAAAUQ010000917">
    <property type="protein sequence ID" value="KAF9146200.1"/>
    <property type="molecule type" value="Genomic_DNA"/>
</dbReference>
<dbReference type="AlphaFoldDB" id="A0A9P5V874"/>
<keyword evidence="3 7" id="KW-0812">Transmembrane</keyword>
<protein>
    <recommendedName>
        <fullName evidence="7">Derlin</fullName>
    </recommendedName>
</protein>
<gene>
    <name evidence="8" type="primary">DERL1</name>
    <name evidence="8" type="ORF">BG015_011656</name>
</gene>
<keyword evidence="6 7" id="KW-0472">Membrane</keyword>
<dbReference type="Proteomes" id="UP000748756">
    <property type="component" value="Unassembled WGS sequence"/>
</dbReference>
<comment type="function">
    <text evidence="7">May be involved in the degradation of misfolded endoplasmic reticulum (ER) luminal proteins.</text>
</comment>
<feature type="transmembrane region" description="Helical" evidence="7">
    <location>
        <begin position="57"/>
        <end position="78"/>
    </location>
</feature>
<name>A0A9P5V874_9FUNG</name>
<evidence type="ECO:0000256" key="7">
    <source>
        <dbReference type="RuleBase" id="RU363059"/>
    </source>
</evidence>
<dbReference type="Pfam" id="PF04511">
    <property type="entry name" value="DER1"/>
    <property type="match status" value="1"/>
</dbReference>
<reference evidence="8" key="1">
    <citation type="journal article" date="2020" name="Fungal Divers.">
        <title>Resolving the Mortierellaceae phylogeny through synthesis of multi-gene phylogenetics and phylogenomics.</title>
        <authorList>
            <person name="Vandepol N."/>
            <person name="Liber J."/>
            <person name="Desiro A."/>
            <person name="Na H."/>
            <person name="Kennedy M."/>
            <person name="Barry K."/>
            <person name="Grigoriev I.V."/>
            <person name="Miller A.N."/>
            <person name="O'Donnell K."/>
            <person name="Stajich J.E."/>
            <person name="Bonito G."/>
        </authorList>
    </citation>
    <scope>NUCLEOTIDE SEQUENCE</scope>
    <source>
        <strain evidence="8">NRRL 6426</strain>
    </source>
</reference>
<evidence type="ECO:0000256" key="1">
    <source>
        <dbReference type="ARBA" id="ARBA00004477"/>
    </source>
</evidence>
<comment type="subcellular location">
    <subcellularLocation>
        <location evidence="1 7">Endoplasmic reticulum membrane</location>
        <topology evidence="1 7">Multi-pass membrane protein</topology>
    </subcellularLocation>
</comment>
<accession>A0A9P5V874</accession>
<feature type="transmembrane region" description="Helical" evidence="7">
    <location>
        <begin position="152"/>
        <end position="185"/>
    </location>
</feature>
<dbReference type="OrthoDB" id="1716531at2759"/>
<dbReference type="GO" id="GO:0005789">
    <property type="term" value="C:endoplasmic reticulum membrane"/>
    <property type="evidence" value="ECO:0007669"/>
    <property type="project" value="UniProtKB-SubCell"/>
</dbReference>
<comment type="similarity">
    <text evidence="2 7">Belongs to the derlin family.</text>
</comment>
<proteinExistence type="inferred from homology"/>
<feature type="transmembrane region" description="Helical" evidence="7">
    <location>
        <begin position="98"/>
        <end position="131"/>
    </location>
</feature>
<dbReference type="GO" id="GO:0006950">
    <property type="term" value="P:response to stress"/>
    <property type="evidence" value="ECO:0007669"/>
    <property type="project" value="UniProtKB-ARBA"/>
</dbReference>
<keyword evidence="5 7" id="KW-1133">Transmembrane helix</keyword>
<keyword evidence="9" id="KW-1185">Reference proteome</keyword>